<dbReference type="EMBL" id="ACYE01000485">
    <property type="protein sequence ID" value="EFE37475.1"/>
    <property type="molecule type" value="Genomic_DNA"/>
</dbReference>
<name>D4DL03_TRIVH</name>
<keyword evidence="4" id="KW-1185">Reference proteome</keyword>
<evidence type="ECO:0000256" key="2">
    <source>
        <dbReference type="SAM" id="SignalP"/>
    </source>
</evidence>
<dbReference type="KEGG" id="tve:TRV_07877"/>
<sequence>MSLSLCRLPGLSLVAVLGRLPSALPGALGRAEVLCAPEGGAAGRGAGQWSLSHPLGGKTQPGPSREINSTSAASHVLGPGAQIWSSSQLEAETEPAAAAAAAEAEEEDARRLATKKKRRSRRGRRSNGRPQSQQEMLLLLLLRLRRRKKETAVDSQADPASSPFAPELQKAELATTNFTLTLTTLTITIAITITSVLNPSKKDLIPFSAPPSTSTNAHADQLVSVCPSLDRLPVPDLAQLTPLAAAATRSSELNTKTPVVCLSGLPRHG</sequence>
<dbReference type="GeneID" id="9579325"/>
<comment type="caution">
    <text evidence="3">The sequence shown here is derived from an EMBL/GenBank/DDBJ whole genome shotgun (WGS) entry which is preliminary data.</text>
</comment>
<protein>
    <submittedName>
        <fullName evidence="3">Uncharacterized protein</fullName>
    </submittedName>
</protein>
<keyword evidence="2" id="KW-0732">Signal</keyword>
<reference evidence="4" key="1">
    <citation type="journal article" date="2011" name="Genome Biol.">
        <title>Comparative and functional genomics provide insights into the pathogenicity of dermatophytic fungi.</title>
        <authorList>
            <person name="Burmester A."/>
            <person name="Shelest E."/>
            <person name="Gloeckner G."/>
            <person name="Heddergott C."/>
            <person name="Schindler S."/>
            <person name="Staib P."/>
            <person name="Heidel A."/>
            <person name="Felder M."/>
            <person name="Petzold A."/>
            <person name="Szafranski K."/>
            <person name="Feuermann M."/>
            <person name="Pedruzzi I."/>
            <person name="Priebe S."/>
            <person name="Groth M."/>
            <person name="Winkler R."/>
            <person name="Li W."/>
            <person name="Kniemeyer O."/>
            <person name="Schroeckh V."/>
            <person name="Hertweck C."/>
            <person name="Hube B."/>
            <person name="White T.C."/>
            <person name="Platzer M."/>
            <person name="Guthke R."/>
            <person name="Heitman J."/>
            <person name="Woestemeyer J."/>
            <person name="Zipfel P.F."/>
            <person name="Monod M."/>
            <person name="Brakhage A.A."/>
        </authorList>
    </citation>
    <scope>NUCLEOTIDE SEQUENCE [LARGE SCALE GENOMIC DNA]</scope>
    <source>
        <strain evidence="4">HKI 0517</strain>
    </source>
</reference>
<feature type="region of interest" description="Disordered" evidence="1">
    <location>
        <begin position="86"/>
        <end position="132"/>
    </location>
</feature>
<feature type="region of interest" description="Disordered" evidence="1">
    <location>
        <begin position="43"/>
        <end position="70"/>
    </location>
</feature>
<organism evidence="3 4">
    <name type="scientific">Trichophyton verrucosum (strain HKI 0517)</name>
    <dbReference type="NCBI Taxonomy" id="663202"/>
    <lineage>
        <taxon>Eukaryota</taxon>
        <taxon>Fungi</taxon>
        <taxon>Dikarya</taxon>
        <taxon>Ascomycota</taxon>
        <taxon>Pezizomycotina</taxon>
        <taxon>Eurotiomycetes</taxon>
        <taxon>Eurotiomycetidae</taxon>
        <taxon>Onygenales</taxon>
        <taxon>Arthrodermataceae</taxon>
        <taxon>Trichophyton</taxon>
    </lineage>
</organism>
<dbReference type="AlphaFoldDB" id="D4DL03"/>
<dbReference type="HOGENOM" id="CLU_1035079_0_0_1"/>
<evidence type="ECO:0000313" key="3">
    <source>
        <dbReference type="EMBL" id="EFE37475.1"/>
    </source>
</evidence>
<proteinExistence type="predicted"/>
<accession>D4DL03</accession>
<feature type="compositionally biased region" description="Basic residues" evidence="1">
    <location>
        <begin position="112"/>
        <end position="127"/>
    </location>
</feature>
<dbReference type="Proteomes" id="UP000008383">
    <property type="component" value="Unassembled WGS sequence"/>
</dbReference>
<evidence type="ECO:0000313" key="4">
    <source>
        <dbReference type="Proteomes" id="UP000008383"/>
    </source>
</evidence>
<dbReference type="RefSeq" id="XP_003018120.1">
    <property type="nucleotide sequence ID" value="XM_003018074.1"/>
</dbReference>
<evidence type="ECO:0000256" key="1">
    <source>
        <dbReference type="SAM" id="MobiDB-lite"/>
    </source>
</evidence>
<feature type="chain" id="PRO_5003056352" evidence="2">
    <location>
        <begin position="19"/>
        <end position="269"/>
    </location>
</feature>
<feature type="signal peptide" evidence="2">
    <location>
        <begin position="1"/>
        <end position="18"/>
    </location>
</feature>
<gene>
    <name evidence="3" type="ORF">TRV_07877</name>
</gene>